<comment type="caution">
    <text evidence="1">The sequence shown here is derived from an EMBL/GenBank/DDBJ whole genome shotgun (WGS) entry which is preliminary data.</text>
</comment>
<gene>
    <name evidence="1" type="ORF">ATC70_000317</name>
</gene>
<dbReference type="Proteomes" id="UP001304243">
    <property type="component" value="Unassembled WGS sequence"/>
</dbReference>
<dbReference type="EMBL" id="JASEJX010000013">
    <property type="protein sequence ID" value="KAK4516989.1"/>
    <property type="molecule type" value="Genomic_DNA"/>
</dbReference>
<accession>A0AAN7DI30</accession>
<reference evidence="1 2" key="1">
    <citation type="submission" date="2022-11" db="EMBL/GenBank/DDBJ databases">
        <title>Mucor velutinosus strain NIH1002 WGS.</title>
        <authorList>
            <person name="Subramanian P."/>
            <person name="Mullikin J.C."/>
            <person name="Segre J.A."/>
            <person name="Zelazny A.M."/>
        </authorList>
    </citation>
    <scope>NUCLEOTIDE SEQUENCE [LARGE SCALE GENOMIC DNA]</scope>
    <source>
        <strain evidence="1 2">NIH1002</strain>
    </source>
</reference>
<evidence type="ECO:0000313" key="2">
    <source>
        <dbReference type="Proteomes" id="UP001304243"/>
    </source>
</evidence>
<protein>
    <submittedName>
        <fullName evidence="1">Uncharacterized protein</fullName>
    </submittedName>
</protein>
<dbReference type="AlphaFoldDB" id="A0AAN7DI30"/>
<dbReference type="GeneID" id="89944019"/>
<dbReference type="RefSeq" id="XP_064683655.1">
    <property type="nucleotide sequence ID" value="XM_064819735.1"/>
</dbReference>
<organism evidence="1 2">
    <name type="scientific">Mucor velutinosus</name>
    <dbReference type="NCBI Taxonomy" id="708070"/>
    <lineage>
        <taxon>Eukaryota</taxon>
        <taxon>Fungi</taxon>
        <taxon>Fungi incertae sedis</taxon>
        <taxon>Mucoromycota</taxon>
        <taxon>Mucoromycotina</taxon>
        <taxon>Mucoromycetes</taxon>
        <taxon>Mucorales</taxon>
        <taxon>Mucorineae</taxon>
        <taxon>Mucoraceae</taxon>
        <taxon>Mucor</taxon>
    </lineage>
</organism>
<name>A0AAN7DI30_9FUNG</name>
<evidence type="ECO:0000313" key="1">
    <source>
        <dbReference type="EMBL" id="KAK4516989.1"/>
    </source>
</evidence>
<sequence>MSVGSSATTNRFAIHQSLTDNKNKKHMSTTATTVTSAAFSHYQFNAASSNNNNNNNNSKFSYRSCPICEQRLLVRINGSFVYKWISTHFSTHHHEWMHVVVNLHES</sequence>
<proteinExistence type="predicted"/>
<keyword evidence="2" id="KW-1185">Reference proteome</keyword>